<dbReference type="InterPro" id="IPR007085">
    <property type="entry name" value="DNA/pantothenate-metab_flavo_C"/>
</dbReference>
<dbReference type="PANTHER" id="PTHR14359">
    <property type="entry name" value="HOMO-OLIGOMERIC FLAVIN CONTAINING CYS DECARBOXYLASE FAMILY"/>
    <property type="match status" value="1"/>
</dbReference>
<keyword evidence="3 4" id="KW-0285">Flavoprotein</keyword>
<dbReference type="InterPro" id="IPR036551">
    <property type="entry name" value="Flavin_trans-like"/>
</dbReference>
<dbReference type="HAMAP" id="MF_02225">
    <property type="entry name" value="CoaBC"/>
    <property type="match status" value="1"/>
</dbReference>
<dbReference type="Pfam" id="PF04127">
    <property type="entry name" value="DFP"/>
    <property type="match status" value="1"/>
</dbReference>
<feature type="domain" description="Flavoprotein" evidence="5">
    <location>
        <begin position="6"/>
        <end position="185"/>
    </location>
</feature>
<comment type="catalytic activity">
    <reaction evidence="3 4">
        <text>(R)-4'-phosphopantothenate + L-cysteine + CTP = N-[(R)-4-phosphopantothenoyl]-L-cysteine + CMP + diphosphate + H(+)</text>
        <dbReference type="Rhea" id="RHEA:19397"/>
        <dbReference type="ChEBI" id="CHEBI:10986"/>
        <dbReference type="ChEBI" id="CHEBI:15378"/>
        <dbReference type="ChEBI" id="CHEBI:33019"/>
        <dbReference type="ChEBI" id="CHEBI:35235"/>
        <dbReference type="ChEBI" id="CHEBI:37563"/>
        <dbReference type="ChEBI" id="CHEBI:59458"/>
        <dbReference type="ChEBI" id="CHEBI:60377"/>
        <dbReference type="EC" id="6.3.2.5"/>
    </reaction>
</comment>
<name>A0A1F5ZUU7_9BACT</name>
<keyword evidence="2 3" id="KW-0456">Lyase</keyword>
<comment type="caution">
    <text evidence="3">Lacks conserved residue(s) required for the propagation of feature annotation.</text>
</comment>
<dbReference type="GO" id="GO:0071513">
    <property type="term" value="C:phosphopantothenoylcysteine decarboxylase complex"/>
    <property type="evidence" value="ECO:0007669"/>
    <property type="project" value="TreeGrafter"/>
</dbReference>
<comment type="cofactor">
    <cofactor evidence="3">
        <name>FMN</name>
        <dbReference type="ChEBI" id="CHEBI:58210"/>
    </cofactor>
    <text evidence="3">Binds 1 FMN per subunit.</text>
</comment>
<comment type="function">
    <text evidence="4">Catalyzes two steps in the biosynthesis of coenzyme A. In the first step cysteine is conjugated to 4'-phosphopantothenate to form 4-phosphopantothenoylcysteine, in the latter compound is decarboxylated to form 4'-phosphopantotheine.</text>
</comment>
<evidence type="ECO:0000313" key="8">
    <source>
        <dbReference type="Proteomes" id="UP000176253"/>
    </source>
</evidence>
<comment type="pathway">
    <text evidence="3 4">Cofactor biosynthesis; coenzyme A biosynthesis; CoA from (R)-pantothenate: step 2/5.</text>
</comment>
<evidence type="ECO:0000256" key="2">
    <source>
        <dbReference type="ARBA" id="ARBA00023239"/>
    </source>
</evidence>
<dbReference type="AlphaFoldDB" id="A0A1F5ZUU7"/>
<dbReference type="Pfam" id="PF02441">
    <property type="entry name" value="Flavoprotein"/>
    <property type="match status" value="1"/>
</dbReference>
<evidence type="ECO:0000259" key="5">
    <source>
        <dbReference type="Pfam" id="PF02441"/>
    </source>
</evidence>
<evidence type="ECO:0000259" key="6">
    <source>
        <dbReference type="Pfam" id="PF04127"/>
    </source>
</evidence>
<keyword evidence="3" id="KW-0511">Multifunctional enzyme</keyword>
<dbReference type="NCBIfam" id="TIGR00521">
    <property type="entry name" value="coaBC_dfp"/>
    <property type="match status" value="1"/>
</dbReference>
<accession>A0A1F5ZUU7</accession>
<dbReference type="SUPFAM" id="SSF52507">
    <property type="entry name" value="Homo-oligomeric flavin-containing Cys decarboxylases, HFCD"/>
    <property type="match status" value="1"/>
</dbReference>
<dbReference type="GO" id="GO:0010181">
    <property type="term" value="F:FMN binding"/>
    <property type="evidence" value="ECO:0007669"/>
    <property type="project" value="UniProtKB-UniRule"/>
</dbReference>
<dbReference type="EMBL" id="MFJM01000060">
    <property type="protein sequence ID" value="OGG16105.1"/>
    <property type="molecule type" value="Genomic_DNA"/>
</dbReference>
<organism evidence="7 8">
    <name type="scientific">Candidatus Gottesmanbacteria bacterium RIFCSPHIGHO2_02_FULL_39_14</name>
    <dbReference type="NCBI Taxonomy" id="1798383"/>
    <lineage>
        <taxon>Bacteria</taxon>
        <taxon>Candidatus Gottesmaniibacteriota</taxon>
    </lineage>
</organism>
<comment type="similarity">
    <text evidence="3 4">In the C-terminal section; belongs to the PPC synthetase family.</text>
</comment>
<comment type="pathway">
    <text evidence="3 4">Cofactor biosynthesis; coenzyme A biosynthesis; CoA from (R)-pantothenate: step 3/5.</text>
</comment>
<dbReference type="PANTHER" id="PTHR14359:SF6">
    <property type="entry name" value="PHOSPHOPANTOTHENOYLCYSTEINE DECARBOXYLASE"/>
    <property type="match status" value="1"/>
</dbReference>
<dbReference type="GO" id="GO:0004632">
    <property type="term" value="F:phosphopantothenate--cysteine ligase activity"/>
    <property type="evidence" value="ECO:0007669"/>
    <property type="project" value="UniProtKB-UniRule"/>
</dbReference>
<feature type="domain" description="DNA/pantothenate metabolism flavoprotein C-terminal" evidence="6">
    <location>
        <begin position="192"/>
        <end position="403"/>
    </location>
</feature>
<keyword evidence="3" id="KW-0460">Magnesium</keyword>
<feature type="binding site" evidence="3">
    <location>
        <position position="285"/>
    </location>
    <ligand>
        <name>CTP</name>
        <dbReference type="ChEBI" id="CHEBI:37563"/>
    </ligand>
</feature>
<keyword evidence="3 4" id="KW-0288">FMN</keyword>
<dbReference type="STRING" id="1798383.A3D78_00465"/>
<dbReference type="InterPro" id="IPR035929">
    <property type="entry name" value="CoaB-like_sf"/>
</dbReference>
<gene>
    <name evidence="3" type="primary">coaBC</name>
    <name evidence="7" type="ORF">A3D78_00465</name>
</gene>
<dbReference type="GO" id="GO:0004633">
    <property type="term" value="F:phosphopantothenoylcysteine decarboxylase activity"/>
    <property type="evidence" value="ECO:0007669"/>
    <property type="project" value="UniProtKB-UniRule"/>
</dbReference>
<dbReference type="EC" id="6.3.2.5" evidence="3"/>
<keyword evidence="3" id="KW-0479">Metal-binding</keyword>
<feature type="active site" description="Proton donor" evidence="3">
    <location>
        <position position="164"/>
    </location>
</feature>
<evidence type="ECO:0000313" key="7">
    <source>
        <dbReference type="EMBL" id="OGG16105.1"/>
    </source>
</evidence>
<evidence type="ECO:0000256" key="4">
    <source>
        <dbReference type="RuleBase" id="RU364078"/>
    </source>
</evidence>
<dbReference type="GO" id="GO:0046872">
    <property type="term" value="F:metal ion binding"/>
    <property type="evidence" value="ECO:0007669"/>
    <property type="project" value="UniProtKB-KW"/>
</dbReference>
<dbReference type="EC" id="4.1.1.36" evidence="3"/>
<comment type="catalytic activity">
    <reaction evidence="3 4">
        <text>N-[(R)-4-phosphopantothenoyl]-L-cysteine + H(+) = (R)-4'-phosphopantetheine + CO2</text>
        <dbReference type="Rhea" id="RHEA:16793"/>
        <dbReference type="ChEBI" id="CHEBI:15378"/>
        <dbReference type="ChEBI" id="CHEBI:16526"/>
        <dbReference type="ChEBI" id="CHEBI:59458"/>
        <dbReference type="ChEBI" id="CHEBI:61723"/>
        <dbReference type="EC" id="4.1.1.36"/>
    </reaction>
</comment>
<dbReference type="GO" id="GO:0015937">
    <property type="term" value="P:coenzyme A biosynthetic process"/>
    <property type="evidence" value="ECO:0007669"/>
    <property type="project" value="UniProtKB-UniRule"/>
</dbReference>
<dbReference type="Gene3D" id="3.40.50.10300">
    <property type="entry name" value="CoaB-like"/>
    <property type="match status" value="1"/>
</dbReference>
<dbReference type="InterPro" id="IPR003382">
    <property type="entry name" value="Flavoprotein"/>
</dbReference>
<evidence type="ECO:0000256" key="3">
    <source>
        <dbReference type="HAMAP-Rule" id="MF_02225"/>
    </source>
</evidence>
<comment type="caution">
    <text evidence="7">The sequence shown here is derived from an EMBL/GenBank/DDBJ whole genome shotgun (WGS) entry which is preliminary data.</text>
</comment>
<comment type="function">
    <text evidence="3">Catalyzes two sequential steps in the biosynthesis of coenzyme A. In the first step cysteine is conjugated to 4'-phosphopantothenate to form 4-phosphopantothenoylcysteine. In the second step the latter compound is decarboxylated to form 4'-phosphopantotheine.</text>
</comment>
<feature type="binding site" evidence="3">
    <location>
        <position position="328"/>
    </location>
    <ligand>
        <name>CTP</name>
        <dbReference type="ChEBI" id="CHEBI:37563"/>
    </ligand>
</feature>
<dbReference type="InterPro" id="IPR005252">
    <property type="entry name" value="CoaBC"/>
</dbReference>
<protein>
    <recommendedName>
        <fullName evidence="3">Coenzyme A biosynthesis bifunctional protein CoaBC</fullName>
    </recommendedName>
    <alternativeName>
        <fullName evidence="3">DNA/pantothenate metabolism flavoprotein</fullName>
    </alternativeName>
    <alternativeName>
        <fullName evidence="3">Phosphopantothenoylcysteine synthetase/decarboxylase</fullName>
        <shortName evidence="3">PPCS-PPCDC</shortName>
    </alternativeName>
    <domain>
        <recommendedName>
            <fullName evidence="3">Phosphopantothenoylcysteine decarboxylase</fullName>
            <shortName evidence="3">PPC decarboxylase</shortName>
            <shortName evidence="3">PPC-DC</shortName>
            <ecNumber evidence="3">4.1.1.36</ecNumber>
        </recommendedName>
        <alternativeName>
            <fullName evidence="3">CoaC</fullName>
        </alternativeName>
    </domain>
    <domain>
        <recommendedName>
            <fullName evidence="3">Phosphopantothenate--cysteine ligase</fullName>
            <ecNumber evidence="3">6.3.2.5</ecNumber>
        </recommendedName>
        <alternativeName>
            <fullName evidence="3">CoaB</fullName>
        </alternativeName>
        <alternativeName>
            <fullName evidence="3">Phosphopantothenoylcysteine synthetase</fullName>
            <shortName evidence="3">PPC synthetase</shortName>
            <shortName evidence="3">PPC-S</shortName>
        </alternativeName>
    </domain>
</protein>
<sequence>MHKQYHIGIGISAGIAGYKMADLISQLIEKNYRISVVMTENAIKMFGKEMFEKAAKKPVFHRQFPSDFDYREVLKNKKVEHIVLADSLDLLVIAPATADIIAKLAQGIADDYLTTVALSVTCPRVLAPSMNTNMWNNSATQNNLRKLIAQDYFLINPDFGDLACGYQGIGRLRNSREIAAVIFDLLEKRNLLRGKKVLVTAGATTVPIDDIRFITNRGTGKMGKCIAEQAYKRGAEVLLLRADNAVESDLNIKQEVFKTVEDLKKLLAKYCPKHDIIFHSASVSDFYPQETVKGKIDSNKSYSLTLIPTEKLINKIKKWNPHLILVGFKAVVNPNFEEIEDFGRQMNNDSQADYVVVNDVGRLDIGFGADYNEVYLLPKGGRLIKFAKQKKEIIAGLLLDTIINHD</sequence>
<dbReference type="GO" id="GO:0015941">
    <property type="term" value="P:pantothenate catabolic process"/>
    <property type="evidence" value="ECO:0007669"/>
    <property type="project" value="InterPro"/>
</dbReference>
<evidence type="ECO:0000256" key="1">
    <source>
        <dbReference type="ARBA" id="ARBA00022793"/>
    </source>
</evidence>
<feature type="region of interest" description="Phosphopantothenoylcysteine decarboxylase" evidence="3">
    <location>
        <begin position="1"/>
        <end position="196"/>
    </location>
</feature>
<dbReference type="SUPFAM" id="SSF102645">
    <property type="entry name" value="CoaB-like"/>
    <property type="match status" value="1"/>
</dbReference>
<feature type="binding site" evidence="3">
    <location>
        <position position="295"/>
    </location>
    <ligand>
        <name>CTP</name>
        <dbReference type="ChEBI" id="CHEBI:37563"/>
    </ligand>
</feature>
<keyword evidence="3 4" id="KW-0436">Ligase</keyword>
<comment type="cofactor">
    <cofactor evidence="3">
        <name>Mg(2+)</name>
        <dbReference type="ChEBI" id="CHEBI:18420"/>
    </cofactor>
</comment>
<dbReference type="Proteomes" id="UP000176253">
    <property type="component" value="Unassembled WGS sequence"/>
</dbReference>
<feature type="region of interest" description="Phosphopantothenate--cysteine ligase" evidence="3">
    <location>
        <begin position="197"/>
        <end position="406"/>
    </location>
</feature>
<proteinExistence type="inferred from homology"/>
<keyword evidence="1 3" id="KW-0210">Decarboxylase</keyword>
<dbReference type="Gene3D" id="3.40.50.1950">
    <property type="entry name" value="Flavin prenyltransferase-like"/>
    <property type="match status" value="1"/>
</dbReference>
<dbReference type="UniPathway" id="UPA00241">
    <property type="reaction ID" value="UER00353"/>
</dbReference>
<reference evidence="7 8" key="1">
    <citation type="journal article" date="2016" name="Nat. Commun.">
        <title>Thousands of microbial genomes shed light on interconnected biogeochemical processes in an aquifer system.</title>
        <authorList>
            <person name="Anantharaman K."/>
            <person name="Brown C.T."/>
            <person name="Hug L.A."/>
            <person name="Sharon I."/>
            <person name="Castelle C.J."/>
            <person name="Probst A.J."/>
            <person name="Thomas B.C."/>
            <person name="Singh A."/>
            <person name="Wilkins M.J."/>
            <person name="Karaoz U."/>
            <person name="Brodie E.L."/>
            <person name="Williams K.H."/>
            <person name="Hubbard S.S."/>
            <person name="Banfield J.F."/>
        </authorList>
    </citation>
    <scope>NUCLEOTIDE SEQUENCE [LARGE SCALE GENOMIC DNA]</scope>
</reference>
<comment type="similarity">
    <text evidence="3 4">In the N-terminal section; belongs to the HFCD (homo-oligomeric flavin containing Cys decarboxylase) superfamily.</text>
</comment>